<organism evidence="1 2">
    <name type="scientific">Cylicostephanus goldi</name>
    <name type="common">Nematode worm</name>
    <dbReference type="NCBI Taxonomy" id="71465"/>
    <lineage>
        <taxon>Eukaryota</taxon>
        <taxon>Metazoa</taxon>
        <taxon>Ecdysozoa</taxon>
        <taxon>Nematoda</taxon>
        <taxon>Chromadorea</taxon>
        <taxon>Rhabditida</taxon>
        <taxon>Rhabditina</taxon>
        <taxon>Rhabditomorpha</taxon>
        <taxon>Strongyloidea</taxon>
        <taxon>Strongylidae</taxon>
        <taxon>Cylicostephanus</taxon>
    </lineage>
</organism>
<evidence type="ECO:0000313" key="1">
    <source>
        <dbReference type="EMBL" id="VDK65123.1"/>
    </source>
</evidence>
<dbReference type="EMBL" id="UYRV01018782">
    <property type="protein sequence ID" value="VDK65123.1"/>
    <property type="molecule type" value="Genomic_DNA"/>
</dbReference>
<protein>
    <submittedName>
        <fullName evidence="1">Uncharacterized protein</fullName>
    </submittedName>
</protein>
<sequence length="84" mass="9837">MRFPVNLHLDHPSLEQISIKRVKSVEKNCIFPSMGLIFIRGQLFEKDHGRYSDPEGDENSGNINLFLRIKMDHKFKVVVLRSNR</sequence>
<reference evidence="1 2" key="1">
    <citation type="submission" date="2018-11" db="EMBL/GenBank/DDBJ databases">
        <authorList>
            <consortium name="Pathogen Informatics"/>
        </authorList>
    </citation>
    <scope>NUCLEOTIDE SEQUENCE [LARGE SCALE GENOMIC DNA]</scope>
</reference>
<gene>
    <name evidence="1" type="ORF">CGOC_LOCUS5980</name>
</gene>
<dbReference type="OrthoDB" id="6060890at2759"/>
<accession>A0A3P6S7Q9</accession>
<dbReference type="AlphaFoldDB" id="A0A3P6S7Q9"/>
<name>A0A3P6S7Q9_CYLGO</name>
<evidence type="ECO:0000313" key="2">
    <source>
        <dbReference type="Proteomes" id="UP000271889"/>
    </source>
</evidence>
<proteinExistence type="predicted"/>
<dbReference type="Proteomes" id="UP000271889">
    <property type="component" value="Unassembled WGS sequence"/>
</dbReference>
<keyword evidence="2" id="KW-1185">Reference proteome</keyword>